<organism evidence="2 3">
    <name type="scientific">Thermoproteota archaeon</name>
    <dbReference type="NCBI Taxonomy" id="2056631"/>
    <lineage>
        <taxon>Archaea</taxon>
        <taxon>Thermoproteota</taxon>
    </lineage>
</organism>
<dbReference type="EMBL" id="QMQV01000186">
    <property type="protein sequence ID" value="RLE46400.1"/>
    <property type="molecule type" value="Genomic_DNA"/>
</dbReference>
<sequence length="334" mass="38244">MPHNIYYEMTMLDDFWRLKIAPLLHDPIIKPLVMILGKEKHESVAEDIAKKIGVANIKIEDTEISWLIANHHPPHHEREPEKYKRWYKVKEKLSSLKALLEADHNSSAADRIPLEDIYIPEILPIHSLSGEKLQSLKIFSIDYSKIKCDITKFLSGKLKEYGELKGRFVKNSKLLYLALWRFLPEALMRALENLPSNIINMNLPADTRIPTHTIWDHVRTTSALITCIDEGKLKACFLRFELGGIQDFLSKARTTADYWAGSWITSALMFSIIKKVSDKIGPDSIIYPDVHGMPLMDLWLCRGIKIGVDRPNDEDILMPVIPETALIIAPKDKT</sequence>
<dbReference type="Proteomes" id="UP000278475">
    <property type="component" value="Unassembled WGS sequence"/>
</dbReference>
<protein>
    <recommendedName>
        <fullName evidence="1">CRISPR-associated protein Cmr2 N-terminal domain-containing protein</fullName>
    </recommendedName>
</protein>
<name>A0A497EJW3_9CREN</name>
<feature type="non-terminal residue" evidence="2">
    <location>
        <position position="334"/>
    </location>
</feature>
<evidence type="ECO:0000313" key="2">
    <source>
        <dbReference type="EMBL" id="RLE46400.1"/>
    </source>
</evidence>
<comment type="caution">
    <text evidence="2">The sequence shown here is derived from an EMBL/GenBank/DDBJ whole genome shotgun (WGS) entry which is preliminary data.</text>
</comment>
<evidence type="ECO:0000259" key="1">
    <source>
        <dbReference type="Pfam" id="PF12469"/>
    </source>
</evidence>
<reference evidence="2 3" key="1">
    <citation type="submission" date="2018-06" db="EMBL/GenBank/DDBJ databases">
        <title>Extensive metabolic versatility and redundancy in microbially diverse, dynamic hydrothermal sediments.</title>
        <authorList>
            <person name="Dombrowski N."/>
            <person name="Teske A."/>
            <person name="Baker B.J."/>
        </authorList>
    </citation>
    <scope>NUCLEOTIDE SEQUENCE [LARGE SCALE GENOMIC DNA]</scope>
    <source>
        <strain evidence="2">B66_G16</strain>
    </source>
</reference>
<proteinExistence type="predicted"/>
<dbReference type="Gene3D" id="3.30.70.2220">
    <property type="entry name" value="CRISPR-Cas system, Cmr2 subunit, D1 domain, cysteine cluster"/>
    <property type="match status" value="1"/>
</dbReference>
<feature type="domain" description="CRISPR-associated protein Cmr2 N-terminal" evidence="1">
    <location>
        <begin position="238"/>
        <end position="333"/>
    </location>
</feature>
<dbReference type="Pfam" id="PF12469">
    <property type="entry name" value="Cmr2_N"/>
    <property type="match status" value="1"/>
</dbReference>
<dbReference type="InterPro" id="IPR038242">
    <property type="entry name" value="Cmr2_N"/>
</dbReference>
<evidence type="ECO:0000313" key="3">
    <source>
        <dbReference type="Proteomes" id="UP000278475"/>
    </source>
</evidence>
<accession>A0A497EJW3</accession>
<dbReference type="InterPro" id="IPR024615">
    <property type="entry name" value="CRISPR-assoc_Cmr2_N"/>
</dbReference>
<dbReference type="AlphaFoldDB" id="A0A497EJW3"/>
<gene>
    <name evidence="2" type="ORF">DRJ31_10070</name>
</gene>